<evidence type="ECO:0000259" key="8">
    <source>
        <dbReference type="PROSITE" id="PS00498"/>
    </source>
</evidence>
<evidence type="ECO:0000256" key="1">
    <source>
        <dbReference type="ARBA" id="ARBA00009928"/>
    </source>
</evidence>
<protein>
    <recommendedName>
        <fullName evidence="2">tyrosinase</fullName>
        <ecNumber evidence="2">1.14.18.1</ecNumber>
    </recommendedName>
</protein>
<evidence type="ECO:0000256" key="5">
    <source>
        <dbReference type="ARBA" id="ARBA00023101"/>
    </source>
</evidence>
<dbReference type="InterPro" id="IPR050316">
    <property type="entry name" value="Tyrosinase/Hemocyanin"/>
</dbReference>
<dbReference type="GO" id="GO:0042438">
    <property type="term" value="P:melanin biosynthetic process"/>
    <property type="evidence" value="ECO:0007669"/>
    <property type="project" value="UniProtKB-KW"/>
</dbReference>
<dbReference type="PROSITE" id="PS00498">
    <property type="entry name" value="TYROSINASE_2"/>
    <property type="match status" value="1"/>
</dbReference>
<comment type="similarity">
    <text evidence="1">Belongs to the tyrosinase family.</text>
</comment>
<dbReference type="Proteomes" id="UP001187682">
    <property type="component" value="Unassembled WGS sequence"/>
</dbReference>
<dbReference type="Gene3D" id="1.10.1280.10">
    <property type="entry name" value="Di-copper center containing domain from catechol oxidase"/>
    <property type="match status" value="1"/>
</dbReference>
<feature type="domain" description="Tyrosinase copper-binding" evidence="8">
    <location>
        <begin position="797"/>
        <end position="808"/>
    </location>
</feature>
<dbReference type="PANTHER" id="PTHR11474">
    <property type="entry name" value="TYROSINASE FAMILY MEMBER"/>
    <property type="match status" value="1"/>
</dbReference>
<reference evidence="9" key="1">
    <citation type="submission" date="2018-03" db="EMBL/GenBank/DDBJ databases">
        <authorList>
            <person name="Guldener U."/>
        </authorList>
    </citation>
    <scope>NUCLEOTIDE SEQUENCE</scope>
</reference>
<evidence type="ECO:0000256" key="3">
    <source>
        <dbReference type="ARBA" id="ARBA00022723"/>
    </source>
</evidence>
<dbReference type="EMBL" id="ONZQ02000003">
    <property type="protein sequence ID" value="SPO00290.1"/>
    <property type="molecule type" value="Genomic_DNA"/>
</dbReference>
<dbReference type="InterPro" id="IPR002227">
    <property type="entry name" value="Tyrosinase_Cu-bd"/>
</dbReference>
<keyword evidence="3" id="KW-0479">Metal-binding</keyword>
<dbReference type="Pfam" id="PF00264">
    <property type="entry name" value="Tyrosinase"/>
    <property type="match status" value="1"/>
</dbReference>
<evidence type="ECO:0000256" key="6">
    <source>
        <dbReference type="ARBA" id="ARBA00048233"/>
    </source>
</evidence>
<dbReference type="PANTHER" id="PTHR11474:SF76">
    <property type="entry name" value="SHKT DOMAIN-CONTAINING PROTEIN"/>
    <property type="match status" value="1"/>
</dbReference>
<comment type="catalytic activity">
    <reaction evidence="7">
        <text>L-tyrosine + O2 = L-dopaquinone + H2O</text>
        <dbReference type="Rhea" id="RHEA:18117"/>
        <dbReference type="ChEBI" id="CHEBI:15377"/>
        <dbReference type="ChEBI" id="CHEBI:15379"/>
        <dbReference type="ChEBI" id="CHEBI:57924"/>
        <dbReference type="ChEBI" id="CHEBI:58315"/>
        <dbReference type="EC" id="1.14.18.1"/>
    </reaction>
</comment>
<dbReference type="GO" id="GO:0004503">
    <property type="term" value="F:tyrosinase activity"/>
    <property type="evidence" value="ECO:0007669"/>
    <property type="project" value="UniProtKB-EC"/>
</dbReference>
<accession>A0AAE8STA2</accession>
<evidence type="ECO:0000256" key="4">
    <source>
        <dbReference type="ARBA" id="ARBA00023008"/>
    </source>
</evidence>
<gene>
    <name evidence="9" type="ORF">DNG_03135</name>
</gene>
<evidence type="ECO:0000256" key="2">
    <source>
        <dbReference type="ARBA" id="ARBA00011906"/>
    </source>
</evidence>
<organism evidence="9 10">
    <name type="scientific">Cephalotrichum gorgonifer</name>
    <dbReference type="NCBI Taxonomy" id="2041049"/>
    <lineage>
        <taxon>Eukaryota</taxon>
        <taxon>Fungi</taxon>
        <taxon>Dikarya</taxon>
        <taxon>Ascomycota</taxon>
        <taxon>Pezizomycotina</taxon>
        <taxon>Sordariomycetes</taxon>
        <taxon>Hypocreomycetidae</taxon>
        <taxon>Microascales</taxon>
        <taxon>Microascaceae</taxon>
        <taxon>Cephalotrichum</taxon>
    </lineage>
</organism>
<comment type="caution">
    <text evidence="9">The sequence shown here is derived from an EMBL/GenBank/DDBJ whole genome shotgun (WGS) entry which is preliminary data.</text>
</comment>
<keyword evidence="4" id="KW-0186">Copper</keyword>
<evidence type="ECO:0000313" key="10">
    <source>
        <dbReference type="Proteomes" id="UP001187682"/>
    </source>
</evidence>
<evidence type="ECO:0000313" key="9">
    <source>
        <dbReference type="EMBL" id="SPO00290.1"/>
    </source>
</evidence>
<dbReference type="InterPro" id="IPR008922">
    <property type="entry name" value="Di-copper_centre_dom_sf"/>
</dbReference>
<keyword evidence="10" id="KW-1185">Reference proteome</keyword>
<dbReference type="GO" id="GO:0046872">
    <property type="term" value="F:metal ion binding"/>
    <property type="evidence" value="ECO:0007669"/>
    <property type="project" value="UniProtKB-KW"/>
</dbReference>
<proteinExistence type="inferred from homology"/>
<keyword evidence="5" id="KW-0470">Melanin biosynthesis</keyword>
<name>A0AAE8STA2_9PEZI</name>
<dbReference type="AlphaFoldDB" id="A0AAE8STA2"/>
<dbReference type="SUPFAM" id="SSF48056">
    <property type="entry name" value="Di-copper centre-containing domain"/>
    <property type="match status" value="1"/>
</dbReference>
<comment type="catalytic activity">
    <reaction evidence="6">
        <text>2 L-dopa + O2 = 2 L-dopaquinone + 2 H2O</text>
        <dbReference type="Rhea" id="RHEA:34287"/>
        <dbReference type="ChEBI" id="CHEBI:15377"/>
        <dbReference type="ChEBI" id="CHEBI:15379"/>
        <dbReference type="ChEBI" id="CHEBI:57504"/>
        <dbReference type="ChEBI" id="CHEBI:57924"/>
        <dbReference type="EC" id="1.14.18.1"/>
    </reaction>
</comment>
<dbReference type="EC" id="1.14.18.1" evidence="2"/>
<evidence type="ECO:0000256" key="7">
    <source>
        <dbReference type="ARBA" id="ARBA00048881"/>
    </source>
</evidence>
<sequence length="905" mass="102468">MTSQLYWRKFTRNGEIDQDSIADEKFLAENFTDFFGRWLQQGDNTQIQSYDGLVMSFWGCAVETGESPDASISGAEFIIPMNHFYDQELLRNPTLMSLLPDNLPQIVFKEKDYDEAAKHLRLSLLQTVDPTEVKPDVTMPWWVLGGDKRVPSPTADLSFKILLENKEGLSPFNILHASIEDAVGIEKMQTLKKVPPSPDTVGPALFIGLFSANTFNAIMMVDFWNPIYSWRRGCLMQYVPTDTVFDGKAYDLDARFIENVKKSQYARQKIEGSPEYELIKILDVDLKTHQDSILMYFQAIQARMKENPVATLQDYLTLAESRRRIYRPLPLDEFGPTMPFALALDPRQPLFKEMAADGTIQNMPDRGKTFLLTWTHSLSADDPQLLPQAESPATPAPLSIEALPKPATLSLPCQSVAIQSTPSDAPLRRECPFLASMVPDSNVYALKETLAENAPNWADDVLCLIKSPYWVTGNPEETAKRWMEAMQEYEGWSLDSYDDVKLLAVSIYQHLRNKSMPITRDPQNYWPDEALETFRSWANSGFPRDSSDSPVPQVLIPKPVKPRDTFRVRKDIMSLSKQEIAEYQAKLDDVLQVDALGSKWQELGDLHANWCPHYQEATLLWHRAYLLYVEKLVDFPIPYWNTYATETACAKSPLAGIPPMFLDDTYIHPADESVRPNPLRYALSLGGKSKDGSSQFVTRNPVLVERPSSADSDRKIGLFKNYHEQISRALKKSRFTSPDAAQNFGKPWGNIPDTTDNQSESLHSFPFDFHQLIEQVNDNFHRWVGPDMADNSYTAFDPIFLSFHSNMDRLAGTFIDAHPENQFTSNFPLQPFINSCTDLSYNDPRLWRYTTIGDVAKDTRSLGYMYGAPAGPDAFTLPSAAERGRLVPQASGGRAMNKPAGTLNR</sequence>